<dbReference type="InterPro" id="IPR002921">
    <property type="entry name" value="Fungal_lipase-type"/>
</dbReference>
<dbReference type="Pfam" id="PF01764">
    <property type="entry name" value="Lipase_3"/>
    <property type="match status" value="1"/>
</dbReference>
<comment type="caution">
    <text evidence="2">The sequence shown here is derived from an EMBL/GenBank/DDBJ whole genome shotgun (WGS) entry which is preliminary data.</text>
</comment>
<evidence type="ECO:0000259" key="1">
    <source>
        <dbReference type="Pfam" id="PF01764"/>
    </source>
</evidence>
<dbReference type="Gene3D" id="3.40.50.1820">
    <property type="entry name" value="alpha/beta hydrolase"/>
    <property type="match status" value="1"/>
</dbReference>
<keyword evidence="3" id="KW-1185">Reference proteome</keyword>
<dbReference type="SUPFAM" id="SSF53474">
    <property type="entry name" value="alpha/beta-Hydrolases"/>
    <property type="match status" value="1"/>
</dbReference>
<evidence type="ECO:0000313" key="3">
    <source>
        <dbReference type="Proteomes" id="UP000653127"/>
    </source>
</evidence>
<dbReference type="PANTHER" id="PTHR45856">
    <property type="entry name" value="ALPHA/BETA-HYDROLASES SUPERFAMILY PROTEIN"/>
    <property type="match status" value="1"/>
</dbReference>
<dbReference type="InterPro" id="IPR051218">
    <property type="entry name" value="Sec_MonoDiacylglyc_Lipase"/>
</dbReference>
<evidence type="ECO:0000313" key="2">
    <source>
        <dbReference type="EMBL" id="MBC8546525.1"/>
    </source>
</evidence>
<protein>
    <submittedName>
        <fullName evidence="2">Lipase family protein</fullName>
    </submittedName>
</protein>
<dbReference type="InterPro" id="IPR029058">
    <property type="entry name" value="AB_hydrolase_fold"/>
</dbReference>
<dbReference type="PANTHER" id="PTHR45856:SF11">
    <property type="entry name" value="FUNGAL LIPASE-LIKE DOMAIN-CONTAINING PROTEIN"/>
    <property type="match status" value="1"/>
</dbReference>
<proteinExistence type="predicted"/>
<sequence length="225" mass="25746">MTTRDVIRGMELAALAYKQVQPVYSGCQLTVIDDRDTGVQCYVRQRGELLVITFRGTDSAQDWHTDFTFWKKAIPYGNSSSKIRVHTGFLNAYKCPHVRDRLHGMVTPDIRRIQVLGHSYGAALAVLCAVDLEYNFPDRDYEVLLFGCPRVGNRAFQKSYNKRVFKTLRVENGNDIVTKVPFASWGYRHVGIRIPIGAPRIFGLVSLEQHRPENYYSSLFHQFAP</sequence>
<feature type="domain" description="Fungal lipase-type" evidence="1">
    <location>
        <begin position="51"/>
        <end position="183"/>
    </location>
</feature>
<accession>A0A926E0E3</accession>
<dbReference type="AlphaFoldDB" id="A0A926E0E3"/>
<dbReference type="RefSeq" id="WP_249282601.1">
    <property type="nucleotide sequence ID" value="NZ_JACRST010000006.1"/>
</dbReference>
<organism evidence="2 3">
    <name type="scientific">Ligaoa zhengdingensis</name>
    <dbReference type="NCBI Taxonomy" id="2763658"/>
    <lineage>
        <taxon>Bacteria</taxon>
        <taxon>Bacillati</taxon>
        <taxon>Bacillota</taxon>
        <taxon>Clostridia</taxon>
        <taxon>Eubacteriales</taxon>
        <taxon>Oscillospiraceae</taxon>
        <taxon>Ligaoa</taxon>
    </lineage>
</organism>
<name>A0A926E0E3_9FIRM</name>
<dbReference type="CDD" id="cd00519">
    <property type="entry name" value="Lipase_3"/>
    <property type="match status" value="1"/>
</dbReference>
<dbReference type="EMBL" id="JACRST010000006">
    <property type="protein sequence ID" value="MBC8546525.1"/>
    <property type="molecule type" value="Genomic_DNA"/>
</dbReference>
<reference evidence="2" key="1">
    <citation type="submission" date="2020-08" db="EMBL/GenBank/DDBJ databases">
        <title>Genome public.</title>
        <authorList>
            <person name="Liu C."/>
            <person name="Sun Q."/>
        </authorList>
    </citation>
    <scope>NUCLEOTIDE SEQUENCE</scope>
    <source>
        <strain evidence="2">NSJ-31</strain>
    </source>
</reference>
<dbReference type="GO" id="GO:0006629">
    <property type="term" value="P:lipid metabolic process"/>
    <property type="evidence" value="ECO:0007669"/>
    <property type="project" value="InterPro"/>
</dbReference>
<dbReference type="Proteomes" id="UP000653127">
    <property type="component" value="Unassembled WGS sequence"/>
</dbReference>
<gene>
    <name evidence="2" type="ORF">H8711_06205</name>
</gene>